<keyword evidence="11" id="KW-1185">Reference proteome</keyword>
<feature type="transmembrane region" description="Helical" evidence="9">
    <location>
        <begin position="6"/>
        <end position="31"/>
    </location>
</feature>
<dbReference type="EMBL" id="BSEH01000972">
    <property type="protein sequence ID" value="GLJ59491.1"/>
    <property type="molecule type" value="Genomic_DNA"/>
</dbReference>
<dbReference type="Gene3D" id="1.20.1080.10">
    <property type="entry name" value="Glycerol uptake facilitator protein"/>
    <property type="match status" value="1"/>
</dbReference>
<dbReference type="SUPFAM" id="SSF81338">
    <property type="entry name" value="Aquaporin-like"/>
    <property type="match status" value="1"/>
</dbReference>
<accession>A0AAD3NU19</accession>
<dbReference type="PROSITE" id="PS00221">
    <property type="entry name" value="MIP"/>
    <property type="match status" value="1"/>
</dbReference>
<evidence type="ECO:0000256" key="5">
    <source>
        <dbReference type="ARBA" id="ARBA00022692"/>
    </source>
</evidence>
<evidence type="ECO:0000256" key="2">
    <source>
        <dbReference type="ARBA" id="ARBA00006175"/>
    </source>
</evidence>
<dbReference type="InterPro" id="IPR034294">
    <property type="entry name" value="Aquaporin_transptr"/>
</dbReference>
<evidence type="ECO:0000256" key="4">
    <source>
        <dbReference type="ARBA" id="ARBA00022475"/>
    </source>
</evidence>
<comment type="subcellular location">
    <subcellularLocation>
        <location evidence="1">Cell membrane</location>
        <topology evidence="1">Multi-pass membrane protein</topology>
    </subcellularLocation>
</comment>
<dbReference type="GO" id="GO:0015267">
    <property type="term" value="F:channel activity"/>
    <property type="evidence" value="ECO:0007669"/>
    <property type="project" value="InterPro"/>
</dbReference>
<name>A0AAD3NU19_CRYJA</name>
<protein>
    <submittedName>
        <fullName evidence="10">Uncharacterized protein</fullName>
    </submittedName>
</protein>
<dbReference type="Proteomes" id="UP001234787">
    <property type="component" value="Unassembled WGS sequence"/>
</dbReference>
<evidence type="ECO:0000256" key="7">
    <source>
        <dbReference type="ARBA" id="ARBA00023136"/>
    </source>
</evidence>
<dbReference type="GO" id="GO:0005886">
    <property type="term" value="C:plasma membrane"/>
    <property type="evidence" value="ECO:0007669"/>
    <property type="project" value="UniProtKB-SubCell"/>
</dbReference>
<dbReference type="Pfam" id="PF00230">
    <property type="entry name" value="MIP"/>
    <property type="match status" value="1"/>
</dbReference>
<dbReference type="PANTHER" id="PTHR19139">
    <property type="entry name" value="AQUAPORIN TRANSPORTER"/>
    <property type="match status" value="1"/>
</dbReference>
<comment type="caution">
    <text evidence="10">The sequence shown here is derived from an EMBL/GenBank/DDBJ whole genome shotgun (WGS) entry which is preliminary data.</text>
</comment>
<evidence type="ECO:0000256" key="8">
    <source>
        <dbReference type="RuleBase" id="RU000477"/>
    </source>
</evidence>
<evidence type="ECO:0000256" key="6">
    <source>
        <dbReference type="ARBA" id="ARBA00022989"/>
    </source>
</evidence>
<feature type="transmembrane region" description="Helical" evidence="9">
    <location>
        <begin position="81"/>
        <end position="103"/>
    </location>
</feature>
<evidence type="ECO:0000313" key="11">
    <source>
        <dbReference type="Proteomes" id="UP001234787"/>
    </source>
</evidence>
<evidence type="ECO:0000256" key="1">
    <source>
        <dbReference type="ARBA" id="ARBA00004651"/>
    </source>
</evidence>
<keyword evidence="4" id="KW-1003">Cell membrane</keyword>
<evidence type="ECO:0000256" key="3">
    <source>
        <dbReference type="ARBA" id="ARBA00022448"/>
    </source>
</evidence>
<keyword evidence="3 8" id="KW-0813">Transport</keyword>
<keyword evidence="7 9" id="KW-0472">Membrane</keyword>
<keyword evidence="6 9" id="KW-1133">Transmembrane helix</keyword>
<keyword evidence="5 8" id="KW-0812">Transmembrane</keyword>
<feature type="transmembrane region" description="Helical" evidence="9">
    <location>
        <begin position="40"/>
        <end position="61"/>
    </location>
</feature>
<dbReference type="InterPro" id="IPR023271">
    <property type="entry name" value="Aquaporin-like"/>
</dbReference>
<dbReference type="InterPro" id="IPR000425">
    <property type="entry name" value="MIP"/>
</dbReference>
<dbReference type="PANTHER" id="PTHR19139:SF199">
    <property type="entry name" value="MIP17260P"/>
    <property type="match status" value="1"/>
</dbReference>
<proteinExistence type="inferred from homology"/>
<dbReference type="PRINTS" id="PR00783">
    <property type="entry name" value="MINTRINSICP"/>
</dbReference>
<gene>
    <name evidence="10" type="ORF">SUGI_1511070</name>
</gene>
<reference evidence="10" key="1">
    <citation type="submission" date="2022-12" db="EMBL/GenBank/DDBJ databases">
        <title>Chromosome-Level Genome Assembly of Japanese Cedar (Cryptomeriajaponica D. Don).</title>
        <authorList>
            <person name="Fujino T."/>
            <person name="Yamaguchi K."/>
            <person name="Yokoyama T."/>
            <person name="Hamanaka T."/>
            <person name="Harazono Y."/>
            <person name="Kamada H."/>
            <person name="Kobayashi W."/>
            <person name="Ujino-Ihara T."/>
            <person name="Uchiyama K."/>
            <person name="Matsumoto A."/>
            <person name="Izuno A."/>
            <person name="Tsumura Y."/>
            <person name="Toyoda A."/>
            <person name="Shigenobu S."/>
            <person name="Moriguchi Y."/>
            <person name="Ueno S."/>
            <person name="Kasahara M."/>
        </authorList>
    </citation>
    <scope>NUCLEOTIDE SEQUENCE</scope>
</reference>
<dbReference type="AlphaFoldDB" id="A0AAD3NU19"/>
<dbReference type="InterPro" id="IPR022357">
    <property type="entry name" value="MIP_CS"/>
</dbReference>
<evidence type="ECO:0000313" key="10">
    <source>
        <dbReference type="EMBL" id="GLJ59491.1"/>
    </source>
</evidence>
<comment type="similarity">
    <text evidence="2 8">Belongs to the MIP/aquaporin (TC 1.A.8) family.</text>
</comment>
<sequence>MSLSSGIAMMLLIFTFRTVHVNPALTISFLLTGRIPILRAILYLITHCLGSIAAIAFLYSISIKGHNGALGLDNPHEILSSWQILIVEAVISFVVTLVTYATCNYSSYGSAKRSVLKELGISASSSLLEPSQSTLCDNNINQAAHRRAGNNHHSRSSVAPMVPQIPSTSITLLDQPTTFNPNFQPTKGGGSLLGSIAFHRKH</sequence>
<evidence type="ECO:0000256" key="9">
    <source>
        <dbReference type="SAM" id="Phobius"/>
    </source>
</evidence>
<organism evidence="10 11">
    <name type="scientific">Cryptomeria japonica</name>
    <name type="common">Japanese cedar</name>
    <name type="synonym">Cupressus japonica</name>
    <dbReference type="NCBI Taxonomy" id="3369"/>
    <lineage>
        <taxon>Eukaryota</taxon>
        <taxon>Viridiplantae</taxon>
        <taxon>Streptophyta</taxon>
        <taxon>Embryophyta</taxon>
        <taxon>Tracheophyta</taxon>
        <taxon>Spermatophyta</taxon>
        <taxon>Pinopsida</taxon>
        <taxon>Pinidae</taxon>
        <taxon>Conifers II</taxon>
        <taxon>Cupressales</taxon>
        <taxon>Cupressaceae</taxon>
        <taxon>Cryptomeria</taxon>
    </lineage>
</organism>